<organism evidence="1 2">
    <name type="scientific">Chaenocephalus aceratus</name>
    <name type="common">Blackfin icefish</name>
    <name type="synonym">Chaenichthys aceratus</name>
    <dbReference type="NCBI Taxonomy" id="36190"/>
    <lineage>
        <taxon>Eukaryota</taxon>
        <taxon>Metazoa</taxon>
        <taxon>Chordata</taxon>
        <taxon>Craniata</taxon>
        <taxon>Vertebrata</taxon>
        <taxon>Euteleostomi</taxon>
        <taxon>Actinopterygii</taxon>
        <taxon>Neopterygii</taxon>
        <taxon>Teleostei</taxon>
        <taxon>Neoteleostei</taxon>
        <taxon>Acanthomorphata</taxon>
        <taxon>Eupercaria</taxon>
        <taxon>Perciformes</taxon>
        <taxon>Notothenioidei</taxon>
        <taxon>Channichthyidae</taxon>
        <taxon>Chaenocephalus</taxon>
    </lineage>
</organism>
<reference evidence="1" key="1">
    <citation type="submission" date="2022-05" db="EMBL/GenBank/DDBJ databases">
        <title>Chromosome-level genome of Chaenocephalus aceratus.</title>
        <authorList>
            <person name="Park H."/>
        </authorList>
    </citation>
    <scope>NUCLEOTIDE SEQUENCE</scope>
    <source>
        <strain evidence="1">KU_202001</strain>
    </source>
</reference>
<evidence type="ECO:0000313" key="2">
    <source>
        <dbReference type="Proteomes" id="UP001057452"/>
    </source>
</evidence>
<dbReference type="Proteomes" id="UP001057452">
    <property type="component" value="Chromosome 24"/>
</dbReference>
<sequence>MLLPPSVSKRVDADQGEKEVELNAEAPSSLSEVTTEKEANSVSQSNAVSSKKENNLSNSTKKVPDDEVTEMSEATEATDATDISEASDQDNNKKVAEEAEDSEKALIAQYTYVGATTNIHPWLSAMVNYAQPVKFQSFDVAEGKNYY</sequence>
<comment type="caution">
    <text evidence="1">The sequence shown here is derived from an EMBL/GenBank/DDBJ whole genome shotgun (WGS) entry which is preliminary data.</text>
</comment>
<proteinExistence type="predicted"/>
<protein>
    <submittedName>
        <fullName evidence="1">Uncharacterized protein</fullName>
    </submittedName>
</protein>
<evidence type="ECO:0000313" key="1">
    <source>
        <dbReference type="EMBL" id="KAI4802337.1"/>
    </source>
</evidence>
<name>A0ACB9VQN8_CHAAC</name>
<dbReference type="EMBL" id="CM043808">
    <property type="protein sequence ID" value="KAI4802337.1"/>
    <property type="molecule type" value="Genomic_DNA"/>
</dbReference>
<keyword evidence="2" id="KW-1185">Reference proteome</keyword>
<accession>A0ACB9VQN8</accession>
<gene>
    <name evidence="1" type="ORF">KUCAC02_020185</name>
</gene>